<evidence type="ECO:0000313" key="2">
    <source>
        <dbReference type="EMBL" id="GLQ88082.1"/>
    </source>
</evidence>
<keyword evidence="1" id="KW-0175">Coiled coil</keyword>
<protein>
    <recommendedName>
        <fullName evidence="4">Sulfotransferase family protein</fullName>
    </recommendedName>
</protein>
<evidence type="ECO:0000313" key="3">
    <source>
        <dbReference type="Proteomes" id="UP001156627"/>
    </source>
</evidence>
<comment type="caution">
    <text evidence="2">The sequence shown here is derived from an EMBL/GenBank/DDBJ whole genome shotgun (WGS) entry which is preliminary data.</text>
</comment>
<sequence length="533" mass="61603">MHRSGTSAITRGLKALGVDLGESLLQPGLSENPLGFWEDSDVVALNQELMETLGCDWNSVARIDERSISSVELARFEDRAVNLLQDKFKTRTVWAFKDPRTARLLWFWKRVIERAEILDVSYVLCLRNPLAVSESLHVRNGIDRAVSILLWAIYTVEALQQIQASSTVLVDYDQLIEDGREVLRQVAQKLRLELSGEIEESYFTEFLTSDLRHSRFRLEELRSSGLADPAIVRLYEQLLKATGSDVKLDGGELVGAMESAAGWLQEVAAIRSAIDRVNVAGRDQRLSTSAQAEFERTEMFRLECDRLRERNGLLEGRQHETENIRAQVEMFRLECDRLRERNGLLEGRQHEMEDFRAEVEKLQLECDGLRSRNDLLEGHLDEMERVRSQAEIFRLECDRLRERNGELDGRLGEMENFRSHAETSGLERDKLRSRNNELEARLAEERSNLRSCQSRMMVLNAAIERERDRNLRLQSRNSALQTRVVGLRAERQWIAANGETILEELAQIREELTLLDGRRIALALKRPWWKMFR</sequence>
<organism evidence="2 3">
    <name type="scientific">Dyella flagellata</name>
    <dbReference type="NCBI Taxonomy" id="1867833"/>
    <lineage>
        <taxon>Bacteria</taxon>
        <taxon>Pseudomonadati</taxon>
        <taxon>Pseudomonadota</taxon>
        <taxon>Gammaproteobacteria</taxon>
        <taxon>Lysobacterales</taxon>
        <taxon>Rhodanobacteraceae</taxon>
        <taxon>Dyella</taxon>
    </lineage>
</organism>
<dbReference type="EMBL" id="BSOA01000014">
    <property type="protein sequence ID" value="GLQ88082.1"/>
    <property type="molecule type" value="Genomic_DNA"/>
</dbReference>
<accession>A0ABQ5XAY7</accession>
<dbReference type="Proteomes" id="UP001156627">
    <property type="component" value="Unassembled WGS sequence"/>
</dbReference>
<gene>
    <name evidence="2" type="ORF">GCM10007898_16510</name>
</gene>
<dbReference type="Gene3D" id="3.40.50.300">
    <property type="entry name" value="P-loop containing nucleotide triphosphate hydrolases"/>
    <property type="match status" value="1"/>
</dbReference>
<dbReference type="SUPFAM" id="SSF75704">
    <property type="entry name" value="Mitotic arrest deficient-like 1, Mad1"/>
    <property type="match status" value="1"/>
</dbReference>
<name>A0ABQ5XAY7_9GAMM</name>
<dbReference type="SUPFAM" id="SSF52540">
    <property type="entry name" value="P-loop containing nucleoside triphosphate hydrolases"/>
    <property type="match status" value="1"/>
</dbReference>
<dbReference type="InterPro" id="IPR027417">
    <property type="entry name" value="P-loop_NTPase"/>
</dbReference>
<keyword evidence="3" id="KW-1185">Reference proteome</keyword>
<dbReference type="PIRSF" id="PIRSF029407">
    <property type="entry name" value="UCP029407"/>
    <property type="match status" value="1"/>
</dbReference>
<reference evidence="3" key="1">
    <citation type="journal article" date="2019" name="Int. J. Syst. Evol. Microbiol.">
        <title>The Global Catalogue of Microorganisms (GCM) 10K type strain sequencing project: providing services to taxonomists for standard genome sequencing and annotation.</title>
        <authorList>
            <consortium name="The Broad Institute Genomics Platform"/>
            <consortium name="The Broad Institute Genome Sequencing Center for Infectious Disease"/>
            <person name="Wu L."/>
            <person name="Ma J."/>
        </authorList>
    </citation>
    <scope>NUCLEOTIDE SEQUENCE [LARGE SCALE GENOMIC DNA]</scope>
    <source>
        <strain evidence="3">NBRC 111981</strain>
    </source>
</reference>
<evidence type="ECO:0000256" key="1">
    <source>
        <dbReference type="SAM" id="Coils"/>
    </source>
</evidence>
<dbReference type="InterPro" id="IPR014556">
    <property type="entry name" value="UCP029407"/>
</dbReference>
<feature type="coiled-coil region" evidence="1">
    <location>
        <begin position="321"/>
        <end position="483"/>
    </location>
</feature>
<proteinExistence type="predicted"/>
<evidence type="ECO:0008006" key="4">
    <source>
        <dbReference type="Google" id="ProtNLM"/>
    </source>
</evidence>